<evidence type="ECO:0000313" key="1">
    <source>
        <dbReference type="EMBL" id="GES13215.1"/>
    </source>
</evidence>
<name>A0A5M3WUY7_9ACTN</name>
<reference evidence="1 2" key="1">
    <citation type="submission" date="2019-10" db="EMBL/GenBank/DDBJ databases">
        <title>Whole genome shotgun sequence of Acrocarpospora macrocephala NBRC 16266.</title>
        <authorList>
            <person name="Ichikawa N."/>
            <person name="Kimura A."/>
            <person name="Kitahashi Y."/>
            <person name="Komaki H."/>
            <person name="Oguchi A."/>
        </authorList>
    </citation>
    <scope>NUCLEOTIDE SEQUENCE [LARGE SCALE GENOMIC DNA]</scope>
    <source>
        <strain evidence="1 2">NBRC 16266</strain>
    </source>
</reference>
<proteinExistence type="predicted"/>
<dbReference type="Proteomes" id="UP000331127">
    <property type="component" value="Unassembled WGS sequence"/>
</dbReference>
<keyword evidence="2" id="KW-1185">Reference proteome</keyword>
<dbReference type="AlphaFoldDB" id="A0A5M3WUY7"/>
<evidence type="ECO:0000313" key="2">
    <source>
        <dbReference type="Proteomes" id="UP000331127"/>
    </source>
</evidence>
<organism evidence="1 2">
    <name type="scientific">Acrocarpospora macrocephala</name>
    <dbReference type="NCBI Taxonomy" id="150177"/>
    <lineage>
        <taxon>Bacteria</taxon>
        <taxon>Bacillati</taxon>
        <taxon>Actinomycetota</taxon>
        <taxon>Actinomycetes</taxon>
        <taxon>Streptosporangiales</taxon>
        <taxon>Streptosporangiaceae</taxon>
        <taxon>Acrocarpospora</taxon>
    </lineage>
</organism>
<dbReference type="EMBL" id="BLAE01000044">
    <property type="protein sequence ID" value="GES13215.1"/>
    <property type="molecule type" value="Genomic_DNA"/>
</dbReference>
<protein>
    <submittedName>
        <fullName evidence="1">Uncharacterized protein</fullName>
    </submittedName>
</protein>
<gene>
    <name evidence="1" type="ORF">Amac_068120</name>
</gene>
<accession>A0A5M3WUY7</accession>
<comment type="caution">
    <text evidence="1">The sequence shown here is derived from an EMBL/GenBank/DDBJ whole genome shotgun (WGS) entry which is preliminary data.</text>
</comment>
<sequence length="98" mass="10686">MLCNRERCPYTSRLRARSSDLAESGLRQGQSVVIHLIAWKAEPGSLGPDGKPTDSEFSDFVVEGFDDLPNAFIQDKVGDFRAADRDVCIRVAGATEGV</sequence>